<name>A0ABP6C2T3_9ACTN</name>
<dbReference type="Proteomes" id="UP001501509">
    <property type="component" value="Unassembled WGS sequence"/>
</dbReference>
<dbReference type="InterPro" id="IPR043130">
    <property type="entry name" value="CDP-OH_PTrfase_TM_dom"/>
</dbReference>
<evidence type="ECO:0000313" key="5">
    <source>
        <dbReference type="Proteomes" id="UP001501509"/>
    </source>
</evidence>
<dbReference type="EMBL" id="BAAATD010000003">
    <property type="protein sequence ID" value="GAA2595789.1"/>
    <property type="molecule type" value="Genomic_DNA"/>
</dbReference>
<evidence type="ECO:0000256" key="1">
    <source>
        <dbReference type="ARBA" id="ARBA00022679"/>
    </source>
</evidence>
<evidence type="ECO:0000313" key="4">
    <source>
        <dbReference type="EMBL" id="GAA2595789.1"/>
    </source>
</evidence>
<feature type="transmembrane region" description="Helical" evidence="3">
    <location>
        <begin position="147"/>
        <end position="166"/>
    </location>
</feature>
<keyword evidence="3" id="KW-0472">Membrane</keyword>
<feature type="transmembrane region" description="Helical" evidence="3">
    <location>
        <begin position="50"/>
        <end position="69"/>
    </location>
</feature>
<dbReference type="PROSITE" id="PS00379">
    <property type="entry name" value="CDP_ALCOHOL_P_TRANSF"/>
    <property type="match status" value="1"/>
</dbReference>
<protein>
    <submittedName>
        <fullName evidence="4">CDP-alcohol phosphatidyltransferase family protein</fullName>
    </submittedName>
</protein>
<gene>
    <name evidence="4" type="ORF">GCM10010411_31560</name>
</gene>
<dbReference type="Pfam" id="PF01066">
    <property type="entry name" value="CDP-OH_P_transf"/>
    <property type="match status" value="1"/>
</dbReference>
<comment type="caution">
    <text evidence="4">The sequence shown here is derived from an EMBL/GenBank/DDBJ whole genome shotgun (WGS) entry which is preliminary data.</text>
</comment>
<feature type="transmembrane region" description="Helical" evidence="3">
    <location>
        <begin position="21"/>
        <end position="44"/>
    </location>
</feature>
<feature type="transmembrane region" description="Helical" evidence="3">
    <location>
        <begin position="106"/>
        <end position="126"/>
    </location>
</feature>
<evidence type="ECO:0000256" key="3">
    <source>
        <dbReference type="SAM" id="Phobius"/>
    </source>
</evidence>
<dbReference type="RefSeq" id="WP_410558483.1">
    <property type="nucleotide sequence ID" value="NZ_BAAATD010000003.1"/>
</dbReference>
<keyword evidence="3" id="KW-0812">Transmembrane</keyword>
<comment type="similarity">
    <text evidence="2">Belongs to the CDP-alcohol phosphatidyltransferase class-I family.</text>
</comment>
<sequence>MAERGGQAHLLPVARARPREPWPYAGTCAGACAQAGLLAVLWAGFGLGPVAWSAGAAYAVALPVLLASAMRRWGRRRLGPADRVTFARAVLVGGVTALVADGAREGAALAILVVAAAVALVLDGVDGQVARRTGTVSPLGARFDMEVDAFLILVLSVHVAFVAGPWVLAIGAMRYAFVAAAWVMPWLRAELPPSLARKAVAALQGIVLVVTGAGVLPMLAVTVLAGLALAALGWSFGRDVAWLRRASLTPEGDDGTRRTRLLAAVS</sequence>
<feature type="transmembrane region" description="Helical" evidence="3">
    <location>
        <begin position="201"/>
        <end position="234"/>
    </location>
</feature>
<reference evidence="5" key="1">
    <citation type="journal article" date="2019" name="Int. J. Syst. Evol. Microbiol.">
        <title>The Global Catalogue of Microorganisms (GCM) 10K type strain sequencing project: providing services to taxonomists for standard genome sequencing and annotation.</title>
        <authorList>
            <consortium name="The Broad Institute Genomics Platform"/>
            <consortium name="The Broad Institute Genome Sequencing Center for Infectious Disease"/>
            <person name="Wu L."/>
            <person name="Ma J."/>
        </authorList>
    </citation>
    <scope>NUCLEOTIDE SEQUENCE [LARGE SCALE GENOMIC DNA]</scope>
    <source>
        <strain evidence="5">JCM 6833</strain>
    </source>
</reference>
<proteinExistence type="inferred from homology"/>
<dbReference type="InterPro" id="IPR048254">
    <property type="entry name" value="CDP_ALCOHOL_P_TRANSF_CS"/>
</dbReference>
<dbReference type="Gene3D" id="1.20.120.1760">
    <property type="match status" value="1"/>
</dbReference>
<dbReference type="InterPro" id="IPR000462">
    <property type="entry name" value="CDP-OH_P_trans"/>
</dbReference>
<organism evidence="4 5">
    <name type="scientific">Actinomadura fulvescens</name>
    <dbReference type="NCBI Taxonomy" id="46160"/>
    <lineage>
        <taxon>Bacteria</taxon>
        <taxon>Bacillati</taxon>
        <taxon>Actinomycetota</taxon>
        <taxon>Actinomycetes</taxon>
        <taxon>Streptosporangiales</taxon>
        <taxon>Thermomonosporaceae</taxon>
        <taxon>Actinomadura</taxon>
    </lineage>
</organism>
<evidence type="ECO:0000256" key="2">
    <source>
        <dbReference type="RuleBase" id="RU003750"/>
    </source>
</evidence>
<keyword evidence="1 2" id="KW-0808">Transferase</keyword>
<keyword evidence="3" id="KW-1133">Transmembrane helix</keyword>
<accession>A0ABP6C2T3</accession>
<keyword evidence="5" id="KW-1185">Reference proteome</keyword>